<dbReference type="InterPro" id="IPR029052">
    <property type="entry name" value="Metallo-depent_PP-like"/>
</dbReference>
<organism evidence="6">
    <name type="scientific">hydrothermal vent metagenome</name>
    <dbReference type="NCBI Taxonomy" id="652676"/>
    <lineage>
        <taxon>unclassified sequences</taxon>
        <taxon>metagenomes</taxon>
        <taxon>ecological metagenomes</taxon>
    </lineage>
</organism>
<feature type="domain" description="Calcineurin-like phosphoesterase" evidence="5">
    <location>
        <begin position="13"/>
        <end position="203"/>
    </location>
</feature>
<proteinExistence type="inferred from homology"/>
<dbReference type="Gene3D" id="3.60.21.10">
    <property type="match status" value="1"/>
</dbReference>
<evidence type="ECO:0000313" key="6">
    <source>
        <dbReference type="EMBL" id="VAW52270.1"/>
    </source>
</evidence>
<keyword evidence="3" id="KW-0408">Iron</keyword>
<dbReference type="SUPFAM" id="SSF56300">
    <property type="entry name" value="Metallo-dependent phosphatases"/>
    <property type="match status" value="1"/>
</dbReference>
<protein>
    <submittedName>
        <fullName evidence="6">3',5'-cyclic-nucleotide phosphodiesterase</fullName>
        <ecNumber evidence="6">3.1.4.17</ecNumber>
    </submittedName>
</protein>
<reference evidence="6" key="1">
    <citation type="submission" date="2018-06" db="EMBL/GenBank/DDBJ databases">
        <authorList>
            <person name="Zhirakovskaya E."/>
        </authorList>
    </citation>
    <scope>NUCLEOTIDE SEQUENCE</scope>
</reference>
<dbReference type="EMBL" id="UOFE01000026">
    <property type="protein sequence ID" value="VAW52270.1"/>
    <property type="molecule type" value="Genomic_DNA"/>
</dbReference>
<keyword evidence="1" id="KW-0479">Metal-binding</keyword>
<name>A0A3B0WIF4_9ZZZZ</name>
<evidence type="ECO:0000256" key="4">
    <source>
        <dbReference type="ARBA" id="ARBA00025742"/>
    </source>
</evidence>
<comment type="similarity">
    <text evidence="4">Belongs to the cyclic nucleotide phosphodiesterase class-III family.</text>
</comment>
<gene>
    <name evidence="6" type="ORF">MNBD_GAMMA05-139</name>
</gene>
<dbReference type="Pfam" id="PF00149">
    <property type="entry name" value="Metallophos"/>
    <property type="match status" value="1"/>
</dbReference>
<dbReference type="InterPro" id="IPR050884">
    <property type="entry name" value="CNP_phosphodiesterase-III"/>
</dbReference>
<sequence length="259" mass="29184">MPKAALIKQAGAIRFIHITDTHLLNHSEETFHQLNTKESLEAVLSDSRARYPAIDFFLFTGDISQTGTAESYALFKSVLQEYDLPVYCVPGNHDTPKLLQQVIPDVPGSSINVIAMGEFSLVLLNSWVDDEHHGIVTQRCLQQLEVHLKNSRSQFNIIAIHHPPVLINSKWLDALGLKNQSELLQVIQKHSQNTLLICGHVHQEIDQQIDGLRLLATPSTCHQYEANAEHMSRIATPAPAYRYVSLSRENNIDTKVHYI</sequence>
<evidence type="ECO:0000256" key="3">
    <source>
        <dbReference type="ARBA" id="ARBA00023004"/>
    </source>
</evidence>
<dbReference type="EC" id="3.1.4.17" evidence="6"/>
<evidence type="ECO:0000259" key="5">
    <source>
        <dbReference type="Pfam" id="PF00149"/>
    </source>
</evidence>
<dbReference type="GO" id="GO:0046872">
    <property type="term" value="F:metal ion binding"/>
    <property type="evidence" value="ECO:0007669"/>
    <property type="project" value="UniProtKB-KW"/>
</dbReference>
<keyword evidence="2 6" id="KW-0378">Hydrolase</keyword>
<dbReference type="AlphaFoldDB" id="A0A3B0WIF4"/>
<dbReference type="PANTHER" id="PTHR42988:SF2">
    <property type="entry name" value="CYCLIC NUCLEOTIDE PHOSPHODIESTERASE CBUA0032-RELATED"/>
    <property type="match status" value="1"/>
</dbReference>
<dbReference type="InterPro" id="IPR004843">
    <property type="entry name" value="Calcineurin-like_PHP"/>
</dbReference>
<accession>A0A3B0WIF4</accession>
<dbReference type="GO" id="GO:0004114">
    <property type="term" value="F:3',5'-cyclic-nucleotide phosphodiesterase activity"/>
    <property type="evidence" value="ECO:0007669"/>
    <property type="project" value="UniProtKB-EC"/>
</dbReference>
<evidence type="ECO:0000256" key="2">
    <source>
        <dbReference type="ARBA" id="ARBA00022801"/>
    </source>
</evidence>
<dbReference type="PANTHER" id="PTHR42988">
    <property type="entry name" value="PHOSPHOHYDROLASE"/>
    <property type="match status" value="1"/>
</dbReference>
<evidence type="ECO:0000256" key="1">
    <source>
        <dbReference type="ARBA" id="ARBA00022723"/>
    </source>
</evidence>